<dbReference type="HAMAP" id="MF_00260">
    <property type="entry name" value="Porphobil_deam"/>
    <property type="match status" value="1"/>
</dbReference>
<dbReference type="Proteomes" id="UP000216533">
    <property type="component" value="Unassembled WGS sequence"/>
</dbReference>
<keyword evidence="4 7" id="KW-0808">Transferase</keyword>
<accession>A0A255E924</accession>
<dbReference type="PANTHER" id="PTHR11557">
    <property type="entry name" value="PORPHOBILINOGEN DEAMINASE"/>
    <property type="match status" value="1"/>
</dbReference>
<dbReference type="InterPro" id="IPR036803">
    <property type="entry name" value="Porphobilinogen_deaminase_C_sf"/>
</dbReference>
<evidence type="ECO:0000256" key="7">
    <source>
        <dbReference type="HAMAP-Rule" id="MF_00260"/>
    </source>
</evidence>
<dbReference type="GO" id="GO:0006782">
    <property type="term" value="P:protoporphyrinogen IX biosynthetic process"/>
    <property type="evidence" value="ECO:0007669"/>
    <property type="project" value="UniProtKB-UniRule"/>
</dbReference>
<dbReference type="FunFam" id="3.40.190.10:FF:000005">
    <property type="entry name" value="Porphobilinogen deaminase"/>
    <property type="match status" value="1"/>
</dbReference>
<dbReference type="PRINTS" id="PR00151">
    <property type="entry name" value="PORPHBDMNASE"/>
</dbReference>
<evidence type="ECO:0000313" key="11">
    <source>
        <dbReference type="Proteomes" id="UP000216533"/>
    </source>
</evidence>
<feature type="domain" description="Porphobilinogen deaminase C-terminal" evidence="9">
    <location>
        <begin position="226"/>
        <end position="296"/>
    </location>
</feature>
<reference evidence="10 11" key="1">
    <citation type="submission" date="2017-07" db="EMBL/GenBank/DDBJ databases">
        <title>Draft whole genome sequences of clinical Proprionibacteriaceae strains.</title>
        <authorList>
            <person name="Bernier A.-M."/>
            <person name="Bernard K."/>
            <person name="Domingo M.-C."/>
        </authorList>
    </citation>
    <scope>NUCLEOTIDE SEQUENCE [LARGE SCALE GENOMIC DNA]</scope>
    <source>
        <strain evidence="10 11">NML 160184</strain>
    </source>
</reference>
<feature type="modified residue" description="S-(dipyrrolylmethanemethyl)cysteine" evidence="7">
    <location>
        <position position="241"/>
    </location>
</feature>
<dbReference type="GO" id="GO:0005737">
    <property type="term" value="C:cytoplasm"/>
    <property type="evidence" value="ECO:0007669"/>
    <property type="project" value="UniProtKB-UniRule"/>
</dbReference>
<dbReference type="Gene3D" id="3.40.190.10">
    <property type="entry name" value="Periplasmic binding protein-like II"/>
    <property type="match status" value="2"/>
</dbReference>
<evidence type="ECO:0000256" key="5">
    <source>
        <dbReference type="ARBA" id="ARBA00023244"/>
    </source>
</evidence>
<dbReference type="InterPro" id="IPR022419">
    <property type="entry name" value="Porphobilin_deaminase_cofac_BS"/>
</dbReference>
<evidence type="ECO:0000256" key="1">
    <source>
        <dbReference type="ARBA" id="ARBA00002869"/>
    </source>
</evidence>
<comment type="function">
    <text evidence="1 7">Tetrapolymerization of the monopyrrole PBG into the hydroxymethylbilane pre-uroporphyrinogen in several discrete steps.</text>
</comment>
<dbReference type="PROSITE" id="PS00533">
    <property type="entry name" value="PORPHOBILINOGEN_DEAM"/>
    <property type="match status" value="1"/>
</dbReference>
<dbReference type="PANTHER" id="PTHR11557:SF0">
    <property type="entry name" value="PORPHOBILINOGEN DEAMINASE"/>
    <property type="match status" value="1"/>
</dbReference>
<evidence type="ECO:0000313" key="10">
    <source>
        <dbReference type="EMBL" id="OYN88068.1"/>
    </source>
</evidence>
<organism evidence="10 11">
    <name type="scientific">Parenemella sanctibonifatiensis</name>
    <dbReference type="NCBI Taxonomy" id="2016505"/>
    <lineage>
        <taxon>Bacteria</taxon>
        <taxon>Bacillati</taxon>
        <taxon>Actinomycetota</taxon>
        <taxon>Actinomycetes</taxon>
        <taxon>Propionibacteriales</taxon>
        <taxon>Propionibacteriaceae</taxon>
        <taxon>Parenemella</taxon>
    </lineage>
</organism>
<dbReference type="SUPFAM" id="SSF54782">
    <property type="entry name" value="Porphobilinogen deaminase (hydroxymethylbilane synthase), C-terminal domain"/>
    <property type="match status" value="1"/>
</dbReference>
<dbReference type="EMBL" id="NMVI01000014">
    <property type="protein sequence ID" value="OYN88068.1"/>
    <property type="molecule type" value="Genomic_DNA"/>
</dbReference>
<evidence type="ECO:0000259" key="8">
    <source>
        <dbReference type="Pfam" id="PF01379"/>
    </source>
</evidence>
<feature type="domain" description="Porphobilinogen deaminase N-terminal" evidence="8">
    <location>
        <begin position="6"/>
        <end position="205"/>
    </location>
</feature>
<evidence type="ECO:0000256" key="4">
    <source>
        <dbReference type="ARBA" id="ARBA00022679"/>
    </source>
</evidence>
<dbReference type="NCBIfam" id="TIGR00212">
    <property type="entry name" value="hemC"/>
    <property type="match status" value="1"/>
</dbReference>
<dbReference type="RefSeq" id="WP_094450386.1">
    <property type="nucleotide sequence ID" value="NZ_NMVI01000014.1"/>
</dbReference>
<dbReference type="EC" id="2.5.1.61" evidence="7"/>
<dbReference type="Gene3D" id="3.30.160.40">
    <property type="entry name" value="Porphobilinogen deaminase, C-terminal domain"/>
    <property type="match status" value="1"/>
</dbReference>
<dbReference type="AlphaFoldDB" id="A0A255E924"/>
<evidence type="ECO:0000256" key="6">
    <source>
        <dbReference type="ARBA" id="ARBA00048169"/>
    </source>
</evidence>
<comment type="catalytic activity">
    <reaction evidence="6 7">
        <text>4 porphobilinogen + H2O = hydroxymethylbilane + 4 NH4(+)</text>
        <dbReference type="Rhea" id="RHEA:13185"/>
        <dbReference type="ChEBI" id="CHEBI:15377"/>
        <dbReference type="ChEBI" id="CHEBI:28938"/>
        <dbReference type="ChEBI" id="CHEBI:57845"/>
        <dbReference type="ChEBI" id="CHEBI:58126"/>
        <dbReference type="EC" id="2.5.1.61"/>
    </reaction>
</comment>
<keyword evidence="5 7" id="KW-0627">Porphyrin biosynthesis</keyword>
<comment type="subunit">
    <text evidence="3 7">Monomer.</text>
</comment>
<evidence type="ECO:0000256" key="3">
    <source>
        <dbReference type="ARBA" id="ARBA00011245"/>
    </source>
</evidence>
<sequence>MTAPWRVGTRGSALALTQTKQTADRLVRHRDGAAYELVTIRTEGDVSTAPLASLGGTGVFAAALRQALLAGEVDLAVHSLKDLPTAPTPGLRLAAHPRREDPRDALCSRDGLRLADLPHGARVGTGSPRRAAQLRALRPDLTVVAIRGNVGTRLARIEQDLDAVVLACAGLRRLGLDDAISEPLPPAVMLGAPGQGALAVEVREDLADQGLLAALSSLDDSDTRIAVTAERALLATLEAGCSAPVGAYAEVHDGRLHLDAAVVAVDGTDQYRSQASGNATPEAAAALGKLVAEELLGQGAGQLIG</sequence>
<dbReference type="InterPro" id="IPR022418">
    <property type="entry name" value="Porphobilinogen_deaminase_C"/>
</dbReference>
<dbReference type="InterPro" id="IPR000860">
    <property type="entry name" value="HemC"/>
</dbReference>
<comment type="caution">
    <text evidence="10">The sequence shown here is derived from an EMBL/GenBank/DDBJ whole genome shotgun (WGS) entry which is preliminary data.</text>
</comment>
<evidence type="ECO:0000256" key="2">
    <source>
        <dbReference type="ARBA" id="ARBA00005638"/>
    </source>
</evidence>
<protein>
    <recommendedName>
        <fullName evidence="7">Porphobilinogen deaminase</fullName>
        <shortName evidence="7">PBG</shortName>
        <ecNumber evidence="7">2.5.1.61</ecNumber>
    </recommendedName>
    <alternativeName>
        <fullName evidence="7">Hydroxymethylbilane synthase</fullName>
        <shortName evidence="7">HMBS</shortName>
    </alternativeName>
    <alternativeName>
        <fullName evidence="7">Pre-uroporphyrinogen synthase</fullName>
    </alternativeName>
</protein>
<gene>
    <name evidence="7" type="primary">hemC</name>
    <name evidence="10" type="ORF">CGZ92_05495</name>
</gene>
<dbReference type="PIRSF" id="PIRSF001438">
    <property type="entry name" value="4pyrrol_synth_OHMeBilane_synth"/>
    <property type="match status" value="1"/>
</dbReference>
<comment type="cofactor">
    <cofactor evidence="7">
        <name>dipyrromethane</name>
        <dbReference type="ChEBI" id="CHEBI:60342"/>
    </cofactor>
    <text evidence="7">Binds 1 dipyrromethane group covalently.</text>
</comment>
<comment type="miscellaneous">
    <text evidence="7">The porphobilinogen subunits are added to the dipyrromethane group.</text>
</comment>
<evidence type="ECO:0000259" key="9">
    <source>
        <dbReference type="Pfam" id="PF03900"/>
    </source>
</evidence>
<dbReference type="Pfam" id="PF01379">
    <property type="entry name" value="Porphobil_deam"/>
    <property type="match status" value="1"/>
</dbReference>
<dbReference type="GO" id="GO:0004418">
    <property type="term" value="F:hydroxymethylbilane synthase activity"/>
    <property type="evidence" value="ECO:0007669"/>
    <property type="project" value="UniProtKB-UniRule"/>
</dbReference>
<dbReference type="SUPFAM" id="SSF53850">
    <property type="entry name" value="Periplasmic binding protein-like II"/>
    <property type="match status" value="1"/>
</dbReference>
<dbReference type="Pfam" id="PF03900">
    <property type="entry name" value="Porphobil_deamC"/>
    <property type="match status" value="1"/>
</dbReference>
<comment type="similarity">
    <text evidence="2 7">Belongs to the HMBS family.</text>
</comment>
<dbReference type="InterPro" id="IPR022417">
    <property type="entry name" value="Porphobilin_deaminase_N"/>
</dbReference>
<name>A0A255E924_9ACTN</name>
<proteinExistence type="inferred from homology"/>